<evidence type="ECO:0000313" key="3">
    <source>
        <dbReference type="Proteomes" id="UP000024329"/>
    </source>
</evidence>
<accession>A0A031JZP4</accession>
<proteinExistence type="predicted"/>
<dbReference type="Pfam" id="PF13471">
    <property type="entry name" value="Transglut_core3"/>
    <property type="match status" value="1"/>
</dbReference>
<gene>
    <name evidence="2" type="ORF">BV97_01942</name>
</gene>
<dbReference type="MEROPS" id="C96.001"/>
<reference evidence="2 3" key="1">
    <citation type="submission" date="2014-03" db="EMBL/GenBank/DDBJ databases">
        <title>Whole genome sequence of Novosphingobium resinovorum KF1.</title>
        <authorList>
            <person name="Gan H.M."/>
            <person name="Gan H.Y."/>
            <person name="Chew T.H."/>
            <person name="Savka M.A."/>
        </authorList>
    </citation>
    <scope>NUCLEOTIDE SEQUENCE [LARGE SCALE GENOMIC DNA]</scope>
    <source>
        <strain evidence="2 3">KF1</strain>
    </source>
</reference>
<dbReference type="InterPro" id="IPR032708">
    <property type="entry name" value="McjB_C"/>
</dbReference>
<dbReference type="InterPro" id="IPR053521">
    <property type="entry name" value="McjB-like"/>
</dbReference>
<dbReference type="eggNOG" id="ENOG5033GCR">
    <property type="taxonomic scope" value="Bacteria"/>
</dbReference>
<dbReference type="NCBIfam" id="NF033537">
    <property type="entry name" value="lasso_biosyn_B2"/>
    <property type="match status" value="1"/>
</dbReference>
<dbReference type="EMBL" id="JFYZ01000008">
    <property type="protein sequence ID" value="EZP82445.1"/>
    <property type="molecule type" value="Genomic_DNA"/>
</dbReference>
<dbReference type="AlphaFoldDB" id="A0A031JZP4"/>
<evidence type="ECO:0000259" key="1">
    <source>
        <dbReference type="Pfam" id="PF13471"/>
    </source>
</evidence>
<evidence type="ECO:0000313" key="2">
    <source>
        <dbReference type="EMBL" id="EZP82445.1"/>
    </source>
</evidence>
<comment type="caution">
    <text evidence="2">The sequence shown here is derived from an EMBL/GenBank/DDBJ whole genome shotgun (WGS) entry which is preliminary data.</text>
</comment>
<sequence>MTHDRPSMNSIIVRLELQFCQIDGCYVFLDLNTQRYFLIANDAAARFRRYLNGASTGDDIEWLIGNRLICPTEEASQIIRPSVVAPAAESMMDRPLPRADALFVLQIILGQRAARRQLRRLPFKMILQNLCDRKDVATKATRRARGADASAPNLLPIVAAFRASERISNSIDQCLPRGIALFTLLRRYGFAPNMVIGVTLPFAAHCWIQVGDHVVSDSLDRVRSFKPILAL</sequence>
<organism evidence="2 3">
    <name type="scientific">Novosphingobium resinovorum</name>
    <dbReference type="NCBI Taxonomy" id="158500"/>
    <lineage>
        <taxon>Bacteria</taxon>
        <taxon>Pseudomonadati</taxon>
        <taxon>Pseudomonadota</taxon>
        <taxon>Alphaproteobacteria</taxon>
        <taxon>Sphingomonadales</taxon>
        <taxon>Sphingomonadaceae</taxon>
        <taxon>Novosphingobium</taxon>
    </lineage>
</organism>
<name>A0A031JZP4_9SPHN</name>
<dbReference type="Proteomes" id="UP000024329">
    <property type="component" value="Unassembled WGS sequence"/>
</dbReference>
<protein>
    <recommendedName>
        <fullName evidence="1">Microcin J25-processing protein McjB C-terminal domain-containing protein</fullName>
    </recommendedName>
</protein>
<feature type="domain" description="Microcin J25-processing protein McjB C-terminal" evidence="1">
    <location>
        <begin position="119"/>
        <end position="229"/>
    </location>
</feature>